<organism evidence="2">
    <name type="scientific">Chlamydomonas euryale</name>
    <dbReference type="NCBI Taxonomy" id="1486919"/>
    <lineage>
        <taxon>Eukaryota</taxon>
        <taxon>Viridiplantae</taxon>
        <taxon>Chlorophyta</taxon>
        <taxon>core chlorophytes</taxon>
        <taxon>Chlorophyceae</taxon>
        <taxon>CS clade</taxon>
        <taxon>Chlamydomonadales</taxon>
        <taxon>Chlamydomonadaceae</taxon>
        <taxon>Chlamydomonas</taxon>
    </lineage>
</organism>
<evidence type="ECO:0000256" key="1">
    <source>
        <dbReference type="SAM" id="MobiDB-lite"/>
    </source>
</evidence>
<proteinExistence type="predicted"/>
<feature type="compositionally biased region" description="Low complexity" evidence="1">
    <location>
        <begin position="188"/>
        <end position="201"/>
    </location>
</feature>
<feature type="region of interest" description="Disordered" evidence="1">
    <location>
        <begin position="1"/>
        <end position="50"/>
    </location>
</feature>
<reference evidence="2" key="1">
    <citation type="submission" date="2021-01" db="EMBL/GenBank/DDBJ databases">
        <authorList>
            <person name="Corre E."/>
            <person name="Pelletier E."/>
            <person name="Niang G."/>
            <person name="Scheremetjew M."/>
            <person name="Finn R."/>
            <person name="Kale V."/>
            <person name="Holt S."/>
            <person name="Cochrane G."/>
            <person name="Meng A."/>
            <person name="Brown T."/>
            <person name="Cohen L."/>
        </authorList>
    </citation>
    <scope>NUCLEOTIDE SEQUENCE</scope>
    <source>
        <strain evidence="2">CCMP219</strain>
    </source>
</reference>
<feature type="compositionally biased region" description="Polar residues" evidence="1">
    <location>
        <begin position="173"/>
        <end position="184"/>
    </location>
</feature>
<protein>
    <submittedName>
        <fullName evidence="2">Uncharacterized protein</fullName>
    </submittedName>
</protein>
<evidence type="ECO:0000313" key="2">
    <source>
        <dbReference type="EMBL" id="CAD8293036.1"/>
    </source>
</evidence>
<feature type="compositionally biased region" description="Low complexity" evidence="1">
    <location>
        <begin position="9"/>
        <end position="40"/>
    </location>
</feature>
<accession>A0A7R9VE65</accession>
<sequence>MDVHEHVHAAASAARMSSSSSAPASVFAAPQRQQPQQQLPVCGGGADAGAGTGGFGRDSFFNGAARQPSVVRLPSMGLLSASFAAANAAEPAEPPGGHAHGAVTHSVSSPPLSAARVCGAAADAPTTTPSLPSSLRAPGSSAPFDIFGALGQGLARAVSLRAPSLPNPGILPPTQNSALSSASDAQLPAATSTSSAPSAAPVPTFVRRGSSDVPAAVFFQQSCFAMGDDPDGA</sequence>
<gene>
    <name evidence="2" type="ORF">CEUR00632_LOCUS11787</name>
</gene>
<dbReference type="AlphaFoldDB" id="A0A7R9VE65"/>
<feature type="region of interest" description="Disordered" evidence="1">
    <location>
        <begin position="166"/>
        <end position="201"/>
    </location>
</feature>
<name>A0A7R9VE65_9CHLO</name>
<dbReference type="EMBL" id="HBEC01025702">
    <property type="protein sequence ID" value="CAD8293036.1"/>
    <property type="molecule type" value="Transcribed_RNA"/>
</dbReference>